<evidence type="ECO:0000313" key="2">
    <source>
        <dbReference type="Proteomes" id="UP001175226"/>
    </source>
</evidence>
<evidence type="ECO:0008006" key="3">
    <source>
        <dbReference type="Google" id="ProtNLM"/>
    </source>
</evidence>
<organism evidence="1 2">
    <name type="scientific">Armillaria borealis</name>
    <dbReference type="NCBI Taxonomy" id="47425"/>
    <lineage>
        <taxon>Eukaryota</taxon>
        <taxon>Fungi</taxon>
        <taxon>Dikarya</taxon>
        <taxon>Basidiomycota</taxon>
        <taxon>Agaricomycotina</taxon>
        <taxon>Agaricomycetes</taxon>
        <taxon>Agaricomycetidae</taxon>
        <taxon>Agaricales</taxon>
        <taxon>Marasmiineae</taxon>
        <taxon>Physalacriaceae</taxon>
        <taxon>Armillaria</taxon>
    </lineage>
</organism>
<proteinExistence type="predicted"/>
<evidence type="ECO:0000313" key="1">
    <source>
        <dbReference type="EMBL" id="KAK0435608.1"/>
    </source>
</evidence>
<comment type="caution">
    <text evidence="1">The sequence shown here is derived from an EMBL/GenBank/DDBJ whole genome shotgun (WGS) entry which is preliminary data.</text>
</comment>
<dbReference type="Proteomes" id="UP001175226">
    <property type="component" value="Unassembled WGS sequence"/>
</dbReference>
<gene>
    <name evidence="1" type="ORF">EV421DRAFT_2039044</name>
</gene>
<reference evidence="1" key="1">
    <citation type="submission" date="2023-06" db="EMBL/GenBank/DDBJ databases">
        <authorList>
            <consortium name="Lawrence Berkeley National Laboratory"/>
            <person name="Ahrendt S."/>
            <person name="Sahu N."/>
            <person name="Indic B."/>
            <person name="Wong-Bajracharya J."/>
            <person name="Merenyi Z."/>
            <person name="Ke H.-M."/>
            <person name="Monk M."/>
            <person name="Kocsube S."/>
            <person name="Drula E."/>
            <person name="Lipzen A."/>
            <person name="Balint B."/>
            <person name="Henrissat B."/>
            <person name="Andreopoulos B."/>
            <person name="Martin F.M."/>
            <person name="Harder C.B."/>
            <person name="Rigling D."/>
            <person name="Ford K.L."/>
            <person name="Foster G.D."/>
            <person name="Pangilinan J."/>
            <person name="Papanicolaou A."/>
            <person name="Barry K."/>
            <person name="LaButti K."/>
            <person name="Viragh M."/>
            <person name="Koriabine M."/>
            <person name="Yan M."/>
            <person name="Riley R."/>
            <person name="Champramary S."/>
            <person name="Plett K.L."/>
            <person name="Tsai I.J."/>
            <person name="Slot J."/>
            <person name="Sipos G."/>
            <person name="Plett J."/>
            <person name="Nagy L.G."/>
            <person name="Grigoriev I.V."/>
        </authorList>
    </citation>
    <scope>NUCLEOTIDE SEQUENCE</scope>
    <source>
        <strain evidence="1">FPL87.14</strain>
    </source>
</reference>
<dbReference type="Gene3D" id="1.20.1280.50">
    <property type="match status" value="1"/>
</dbReference>
<name>A0AA39J3X9_9AGAR</name>
<dbReference type="EMBL" id="JAUEPT010000061">
    <property type="protein sequence ID" value="KAK0435608.1"/>
    <property type="molecule type" value="Genomic_DNA"/>
</dbReference>
<accession>A0AA39J3X9</accession>
<keyword evidence="2" id="KW-1185">Reference proteome</keyword>
<protein>
    <recommendedName>
        <fullName evidence="3">F-box domain-containing protein</fullName>
    </recommendedName>
</protein>
<sequence length="505" mass="55328">MLGMSTSDVAILSTSLKKLFDVKRLTASLVSSILRAANRRLVCAPAGNTFVIPNSISPISTGIVPLVIWKRDTTGDIAGKQKLLEELSAHRAALSAAEKPLNTLRSILATDIAQYKKALHPIRRLPPEVLSEIFLQCIDENGTENEASRFLDATPSCPKNSLDPSQCPWTLSKVCSKWRAISLSFPRLWSNIHLHVRDKKPRKSIRTLNLQLHRSGTHALKVAFTVSPMKDLPPITEVLISSCLRWKTLFLSIPEICMSQIAHIEGSLPILGALYIMPPIPSSPMTGDSFFAFRNTPSLRTIGGDINILGRCNLPWPQIKSVIYPPLGDARFLEGHIPPNTMAITAPHLVSLEISTFAQTPSILGHLILPSLRSFSISGGSQGVAALIERSKCPLQKLEIGDTRSTLECQNLLAVMPASLETFTSTIYGNKGYGDDDLRSLVSATSHIQHMKSVDLTYTAGHRGHHRNLSMTVLDTGYPVLTVKIPGKTVLPFPSRIYMDSDSDE</sequence>
<dbReference type="AlphaFoldDB" id="A0AA39J3X9"/>